<organism evidence="3 4">
    <name type="scientific">Armadillidium nasatum</name>
    <dbReference type="NCBI Taxonomy" id="96803"/>
    <lineage>
        <taxon>Eukaryota</taxon>
        <taxon>Metazoa</taxon>
        <taxon>Ecdysozoa</taxon>
        <taxon>Arthropoda</taxon>
        <taxon>Crustacea</taxon>
        <taxon>Multicrustacea</taxon>
        <taxon>Malacostraca</taxon>
        <taxon>Eumalacostraca</taxon>
        <taxon>Peracarida</taxon>
        <taxon>Isopoda</taxon>
        <taxon>Oniscidea</taxon>
        <taxon>Crinocheta</taxon>
        <taxon>Armadillidiidae</taxon>
        <taxon>Armadillidium</taxon>
    </lineage>
</organism>
<dbReference type="Proteomes" id="UP000326759">
    <property type="component" value="Unassembled WGS sequence"/>
</dbReference>
<name>A0A5N5T1R5_9CRUS</name>
<dbReference type="OrthoDB" id="7174251at2759"/>
<dbReference type="EMBL" id="SEYY01014613">
    <property type="protein sequence ID" value="KAB7500252.1"/>
    <property type="molecule type" value="Genomic_DNA"/>
</dbReference>
<evidence type="ECO:0008006" key="5">
    <source>
        <dbReference type="Google" id="ProtNLM"/>
    </source>
</evidence>
<evidence type="ECO:0000313" key="3">
    <source>
        <dbReference type="EMBL" id="KAB7500252.1"/>
    </source>
</evidence>
<feature type="chain" id="PRO_5024367032" description="Venom allergen 5" evidence="2">
    <location>
        <begin position="19"/>
        <end position="92"/>
    </location>
</feature>
<proteinExistence type="predicted"/>
<feature type="region of interest" description="Disordered" evidence="1">
    <location>
        <begin position="66"/>
        <end position="92"/>
    </location>
</feature>
<accession>A0A5N5T1R5</accession>
<dbReference type="Gene3D" id="3.40.33.10">
    <property type="entry name" value="CAP"/>
    <property type="match status" value="1"/>
</dbReference>
<feature type="signal peptide" evidence="2">
    <location>
        <begin position="1"/>
        <end position="18"/>
    </location>
</feature>
<evidence type="ECO:0000256" key="1">
    <source>
        <dbReference type="SAM" id="MobiDB-lite"/>
    </source>
</evidence>
<protein>
    <recommendedName>
        <fullName evidence="5">Venom allergen 5</fullName>
    </recommendedName>
</protein>
<evidence type="ECO:0000313" key="4">
    <source>
        <dbReference type="Proteomes" id="UP000326759"/>
    </source>
</evidence>
<comment type="caution">
    <text evidence="3">The sequence shown here is derived from an EMBL/GenBank/DDBJ whole genome shotgun (WGS) entry which is preliminary data.</text>
</comment>
<dbReference type="AlphaFoldDB" id="A0A5N5T1R5"/>
<dbReference type="InterPro" id="IPR035940">
    <property type="entry name" value="CAP_sf"/>
</dbReference>
<evidence type="ECO:0000256" key="2">
    <source>
        <dbReference type="SAM" id="SignalP"/>
    </source>
</evidence>
<sequence length="92" mass="9919">MLWLTFIAVVANVQNSLAACDYCSSPNNPDHTMCGSLPATPCGTSYRLSDSDIAKILQHHNTIRQKAATGQETNTTSPLPPACEINGMMRQP</sequence>
<gene>
    <name evidence="3" type="ORF">Anas_13501</name>
</gene>
<keyword evidence="4" id="KW-1185">Reference proteome</keyword>
<reference evidence="3 4" key="1">
    <citation type="journal article" date="2019" name="PLoS Biol.">
        <title>Sex chromosomes control vertical transmission of feminizing Wolbachia symbionts in an isopod.</title>
        <authorList>
            <person name="Becking T."/>
            <person name="Chebbi M.A."/>
            <person name="Giraud I."/>
            <person name="Moumen B."/>
            <person name="Laverre T."/>
            <person name="Caubet Y."/>
            <person name="Peccoud J."/>
            <person name="Gilbert C."/>
            <person name="Cordaux R."/>
        </authorList>
    </citation>
    <scope>NUCLEOTIDE SEQUENCE [LARGE SCALE GENOMIC DNA]</scope>
    <source>
        <strain evidence="3">ANa2</strain>
        <tissue evidence="3">Whole body excluding digestive tract and cuticle</tissue>
    </source>
</reference>
<dbReference type="SUPFAM" id="SSF55797">
    <property type="entry name" value="PR-1-like"/>
    <property type="match status" value="1"/>
</dbReference>
<keyword evidence="2" id="KW-0732">Signal</keyword>
<feature type="compositionally biased region" description="Polar residues" evidence="1">
    <location>
        <begin position="68"/>
        <end position="77"/>
    </location>
</feature>